<dbReference type="OrthoDB" id="424402at2759"/>
<protein>
    <recommendedName>
        <fullName evidence="4">DNA/RNA-binding protein Alba-like domain-containing protein</fullName>
    </recommendedName>
</protein>
<sequence>MGRSKKRLRDPSSSSQPQSKKTKSAAETTTSQPSSSQAQRQPESASNPSQATSTPVAAKSVDLSAYNVSNRSILSSSSIQKRTTQVLNSLKPSAASVEDTFIGDGESKQMVVQLHANSKAASKLITVVEIVKRELAASKTACFQYTCVEGIMKEQTKKVKDSKHSGAKDSEKDAEKDDEDEEDNTEGFETMKTPFERSIEGVPKIRTVPMLTIWLSNERVGSLARKFGDQSNGVELGK</sequence>
<evidence type="ECO:0000313" key="2">
    <source>
        <dbReference type="EMBL" id="KAG9248155.1"/>
    </source>
</evidence>
<evidence type="ECO:0000256" key="1">
    <source>
        <dbReference type="SAM" id="MobiDB-lite"/>
    </source>
</evidence>
<comment type="caution">
    <text evidence="2">The sequence shown here is derived from an EMBL/GenBank/DDBJ whole genome shotgun (WGS) entry which is preliminary data.</text>
</comment>
<evidence type="ECO:0008006" key="4">
    <source>
        <dbReference type="Google" id="ProtNLM"/>
    </source>
</evidence>
<evidence type="ECO:0000313" key="3">
    <source>
        <dbReference type="Proteomes" id="UP000887226"/>
    </source>
</evidence>
<feature type="compositionally biased region" description="Basic and acidic residues" evidence="1">
    <location>
        <begin position="156"/>
        <end position="175"/>
    </location>
</feature>
<feature type="compositionally biased region" description="Low complexity" evidence="1">
    <location>
        <begin position="11"/>
        <end position="46"/>
    </location>
</feature>
<feature type="region of interest" description="Disordered" evidence="1">
    <location>
        <begin position="156"/>
        <end position="196"/>
    </location>
</feature>
<keyword evidence="3" id="KW-1185">Reference proteome</keyword>
<gene>
    <name evidence="2" type="ORF">BJ878DRAFT_83871</name>
</gene>
<feature type="region of interest" description="Disordered" evidence="1">
    <location>
        <begin position="1"/>
        <end position="57"/>
    </location>
</feature>
<dbReference type="EMBL" id="MU253755">
    <property type="protein sequence ID" value="KAG9248155.1"/>
    <property type="molecule type" value="Genomic_DNA"/>
</dbReference>
<accession>A0A9P7ZA38</accession>
<feature type="compositionally biased region" description="Acidic residues" evidence="1">
    <location>
        <begin position="176"/>
        <end position="186"/>
    </location>
</feature>
<proteinExistence type="predicted"/>
<dbReference type="Proteomes" id="UP000887226">
    <property type="component" value="Unassembled WGS sequence"/>
</dbReference>
<reference evidence="2" key="1">
    <citation type="journal article" date="2021" name="IMA Fungus">
        <title>Genomic characterization of three marine fungi, including Emericellopsis atlantica sp. nov. with signatures of a generalist lifestyle and marine biomass degradation.</title>
        <authorList>
            <person name="Hagestad O.C."/>
            <person name="Hou L."/>
            <person name="Andersen J.H."/>
            <person name="Hansen E.H."/>
            <person name="Altermark B."/>
            <person name="Li C."/>
            <person name="Kuhnert E."/>
            <person name="Cox R.J."/>
            <person name="Crous P.W."/>
            <person name="Spatafora J.W."/>
            <person name="Lail K."/>
            <person name="Amirebrahimi M."/>
            <person name="Lipzen A."/>
            <person name="Pangilinan J."/>
            <person name="Andreopoulos W."/>
            <person name="Hayes R.D."/>
            <person name="Ng V."/>
            <person name="Grigoriev I.V."/>
            <person name="Jackson S.A."/>
            <person name="Sutton T.D.S."/>
            <person name="Dobson A.D.W."/>
            <person name="Rama T."/>
        </authorList>
    </citation>
    <scope>NUCLEOTIDE SEQUENCE</scope>
    <source>
        <strain evidence="2">TRa3180A</strain>
    </source>
</reference>
<name>A0A9P7ZA38_9HELO</name>
<organism evidence="2 3">
    <name type="scientific">Calycina marina</name>
    <dbReference type="NCBI Taxonomy" id="1763456"/>
    <lineage>
        <taxon>Eukaryota</taxon>
        <taxon>Fungi</taxon>
        <taxon>Dikarya</taxon>
        <taxon>Ascomycota</taxon>
        <taxon>Pezizomycotina</taxon>
        <taxon>Leotiomycetes</taxon>
        <taxon>Helotiales</taxon>
        <taxon>Pezizellaceae</taxon>
        <taxon>Calycina</taxon>
    </lineage>
</organism>
<dbReference type="AlphaFoldDB" id="A0A9P7ZA38"/>